<gene>
    <name evidence="2" type="ORF">HSBAA_30620</name>
</gene>
<organism evidence="2 3">
    <name type="scientific">Vreelandella sulfidaeris</name>
    <dbReference type="NCBI Taxonomy" id="115553"/>
    <lineage>
        <taxon>Bacteria</taxon>
        <taxon>Pseudomonadati</taxon>
        <taxon>Pseudomonadota</taxon>
        <taxon>Gammaproteobacteria</taxon>
        <taxon>Oceanospirillales</taxon>
        <taxon>Halomonadaceae</taxon>
        <taxon>Vreelandella</taxon>
    </lineage>
</organism>
<dbReference type="AlphaFoldDB" id="A0A455U6L6"/>
<feature type="region of interest" description="Disordered" evidence="1">
    <location>
        <begin position="141"/>
        <end position="160"/>
    </location>
</feature>
<evidence type="ECO:0000313" key="3">
    <source>
        <dbReference type="Proteomes" id="UP000320231"/>
    </source>
</evidence>
<dbReference type="EMBL" id="AP019514">
    <property type="protein sequence ID" value="BBI61756.1"/>
    <property type="molecule type" value="Genomic_DNA"/>
</dbReference>
<reference evidence="2 3" key="1">
    <citation type="journal article" date="2019" name="Microbiol. Resour. Announc.">
        <title>Complete Genome Sequence of Halomonas sulfidaeris Strain Esulfide1 Isolated from a Metal Sulfide Rock at a Depth of 2,200 Meters, Obtained Using Nanopore Sequencing.</title>
        <authorList>
            <person name="Saito M."/>
            <person name="Nishigata A."/>
            <person name="Galipon J."/>
            <person name="Arakawa K."/>
        </authorList>
    </citation>
    <scope>NUCLEOTIDE SEQUENCE [LARGE SCALE GENOMIC DNA]</scope>
    <source>
        <strain evidence="2 3">ATCC BAA-803</strain>
    </source>
</reference>
<dbReference type="Gene3D" id="3.30.420.10">
    <property type="entry name" value="Ribonuclease H-like superfamily/Ribonuclease H"/>
    <property type="match status" value="1"/>
</dbReference>
<name>A0A455U6L6_9GAMM</name>
<evidence type="ECO:0000256" key="1">
    <source>
        <dbReference type="SAM" id="MobiDB-lite"/>
    </source>
</evidence>
<protein>
    <recommendedName>
        <fullName evidence="4">Holliday junction resolvase RuvC</fullName>
    </recommendedName>
</protein>
<dbReference type="KEGG" id="hsr:HSBAA_30620"/>
<sequence>MSIIRVVGQDPSLRNWGLAVGLLNLNTGALTIDHLDVIQPNKLEGKQVRQNSTDVDVARQLYEGAITAGLGAKACFVEVPVGSKSARAMASYGVCVGVLGGLRASGTPFFEVTPTEVKVTSVGKKTATKEEMIAWAMAKHPEAPGPCRRKRRLHGDRGQG</sequence>
<dbReference type="GO" id="GO:0003676">
    <property type="term" value="F:nucleic acid binding"/>
    <property type="evidence" value="ECO:0007669"/>
    <property type="project" value="InterPro"/>
</dbReference>
<dbReference type="Proteomes" id="UP000320231">
    <property type="component" value="Chromosome"/>
</dbReference>
<dbReference type="InterPro" id="IPR036397">
    <property type="entry name" value="RNaseH_sf"/>
</dbReference>
<accession>A0A455U6L6</accession>
<evidence type="ECO:0008006" key="4">
    <source>
        <dbReference type="Google" id="ProtNLM"/>
    </source>
</evidence>
<proteinExistence type="predicted"/>
<evidence type="ECO:0000313" key="2">
    <source>
        <dbReference type="EMBL" id="BBI61756.1"/>
    </source>
</evidence>